<dbReference type="RefSeq" id="WP_146662398.1">
    <property type="nucleotide sequence ID" value="NZ_CP019791.1"/>
</dbReference>
<dbReference type="InterPro" id="IPR006558">
    <property type="entry name" value="LamG-like"/>
</dbReference>
<evidence type="ECO:0000313" key="4">
    <source>
        <dbReference type="EMBL" id="AQT68965.1"/>
    </source>
</evidence>
<dbReference type="SMART" id="SM00560">
    <property type="entry name" value="LamGL"/>
    <property type="match status" value="2"/>
</dbReference>
<dbReference type="PANTHER" id="PTHR42535">
    <property type="entry name" value="OOKINETE PROTEIN, PUTATIVE-RELATED"/>
    <property type="match status" value="1"/>
</dbReference>
<protein>
    <recommendedName>
        <fullName evidence="3">Ig-like domain-containing protein</fullName>
    </recommendedName>
</protein>
<reference evidence="5" key="1">
    <citation type="submission" date="2017-02" db="EMBL/GenBank/DDBJ databases">
        <title>Comparative genomics and description of representatives of a novel lineage of planctomycetes thriving in anoxic sediments.</title>
        <authorList>
            <person name="Spring S."/>
            <person name="Bunk B."/>
            <person name="Sproer C."/>
        </authorList>
    </citation>
    <scope>NUCLEOTIDE SEQUENCE [LARGE SCALE GENOMIC DNA]</scope>
    <source>
        <strain evidence="5">ST-NAGAB-D1</strain>
    </source>
</reference>
<dbReference type="Gene3D" id="2.60.120.200">
    <property type="match status" value="2"/>
</dbReference>
<evidence type="ECO:0000256" key="1">
    <source>
        <dbReference type="ARBA" id="ARBA00022729"/>
    </source>
</evidence>
<dbReference type="InterPro" id="IPR013783">
    <property type="entry name" value="Ig-like_fold"/>
</dbReference>
<keyword evidence="1" id="KW-0732">Signal</keyword>
<dbReference type="PROSITE" id="PS50835">
    <property type="entry name" value="IG_LIKE"/>
    <property type="match status" value="1"/>
</dbReference>
<dbReference type="SUPFAM" id="SSF49899">
    <property type="entry name" value="Concanavalin A-like lectins/glucanases"/>
    <property type="match status" value="2"/>
</dbReference>
<sequence precursor="true">MKRLSIIIALCTILCVSQFGMADLIGHWKLEAGSGDTAVSAINSPDEDGTIVGGAAWDTTDIPAVPSGSSAMLVLDGSSGTGINTPVAGIAGAGARTIAAWVKVDDGNYGGSIVSYGDHSATGLGTRFTFKINNDSGVLRCEIAGGFSIGTTSVTDGQWHHVAIVVPEGETSTSNVKFYVDGVEDAVADFGDANPINSDPANMSVGYSKAFYDLGWAGAMELIGSIDEVRVYDNALAANEVAALYSEDYAKVVSPANGATLVALDAAVSWEAPGNYVPDGYNVYFGTDPNLGTADRKLTGTTATSYDPFGTGDMAFETTYYWRVDAIEPGTGTIYQGPVWSFETIPARPVITGQPVDVMVGEGDSFTLSVTATNPLTGDMSNLEYQWQLDGAAITGATSADYTVASASAADEGTYTCVVAISGNGSTTSDAAAVGVKRMLAKWTLDQADYANGQYLDVVNGYNADPNGTPVFTAGWDGSATGAITPNQDAWATASTWNPAEFTGQYGISAWIKWDGTGPATYGSGIVAKGTAYGADTDFFFLVLRGTEDGNAGLWLYNYSSFLSTNGVVVPNEWTHVAAGFDGSQYRIYVNGELIGTAGGALDNGVDTPVVIGAKTSAGGDPFPGQIDEVAIYNYGLTDVEAAVLYANYTGESTCLTQPAMDITGPDGEPDCVVNLYDFAEFAASWMECGLVPECQ</sequence>
<evidence type="ECO:0000256" key="2">
    <source>
        <dbReference type="ARBA" id="ARBA00023157"/>
    </source>
</evidence>
<dbReference type="Gene3D" id="2.60.40.10">
    <property type="entry name" value="Immunoglobulins"/>
    <property type="match status" value="2"/>
</dbReference>
<feature type="domain" description="Ig-like" evidence="3">
    <location>
        <begin position="349"/>
        <end position="433"/>
    </location>
</feature>
<keyword evidence="5" id="KW-1185">Reference proteome</keyword>
<dbReference type="Proteomes" id="UP000189674">
    <property type="component" value="Chromosome"/>
</dbReference>
<accession>A0A1U9NMA7</accession>
<dbReference type="Pfam" id="PF13385">
    <property type="entry name" value="Laminin_G_3"/>
    <property type="match status" value="2"/>
</dbReference>
<dbReference type="SUPFAM" id="SSF48726">
    <property type="entry name" value="Immunoglobulin"/>
    <property type="match status" value="1"/>
</dbReference>
<evidence type="ECO:0000259" key="3">
    <source>
        <dbReference type="PROSITE" id="PS50835"/>
    </source>
</evidence>
<dbReference type="KEGG" id="alus:STSP2_02142"/>
<dbReference type="EMBL" id="CP019791">
    <property type="protein sequence ID" value="AQT68965.1"/>
    <property type="molecule type" value="Genomic_DNA"/>
</dbReference>
<gene>
    <name evidence="4" type="ORF">STSP2_02142</name>
</gene>
<organism evidence="4 5">
    <name type="scientific">Anaerohalosphaera lusitana</name>
    <dbReference type="NCBI Taxonomy" id="1936003"/>
    <lineage>
        <taxon>Bacteria</taxon>
        <taxon>Pseudomonadati</taxon>
        <taxon>Planctomycetota</taxon>
        <taxon>Phycisphaerae</taxon>
        <taxon>Sedimentisphaerales</taxon>
        <taxon>Anaerohalosphaeraceae</taxon>
        <taxon>Anaerohalosphaera</taxon>
    </lineage>
</organism>
<dbReference type="InterPro" id="IPR003599">
    <property type="entry name" value="Ig_sub"/>
</dbReference>
<dbReference type="SMART" id="SM00409">
    <property type="entry name" value="IG"/>
    <property type="match status" value="1"/>
</dbReference>
<keyword evidence="2" id="KW-1015">Disulfide bond</keyword>
<dbReference type="Pfam" id="PF13927">
    <property type="entry name" value="Ig_3"/>
    <property type="match status" value="1"/>
</dbReference>
<dbReference type="InterPro" id="IPR036179">
    <property type="entry name" value="Ig-like_dom_sf"/>
</dbReference>
<dbReference type="PANTHER" id="PTHR42535:SF2">
    <property type="entry name" value="CHROMOSOME UNDETERMINED SCAFFOLD_146, WHOLE GENOME SHOTGUN SEQUENCE"/>
    <property type="match status" value="1"/>
</dbReference>
<name>A0A1U9NMA7_9BACT</name>
<dbReference type="STRING" id="1936003.STSP2_02142"/>
<dbReference type="InterPro" id="IPR007110">
    <property type="entry name" value="Ig-like_dom"/>
</dbReference>
<dbReference type="OrthoDB" id="292266at2"/>
<dbReference type="AlphaFoldDB" id="A0A1U9NMA7"/>
<evidence type="ECO:0000313" key="5">
    <source>
        <dbReference type="Proteomes" id="UP000189674"/>
    </source>
</evidence>
<proteinExistence type="predicted"/>
<dbReference type="InterPro" id="IPR013320">
    <property type="entry name" value="ConA-like_dom_sf"/>
</dbReference>